<protein>
    <submittedName>
        <fullName evidence="2">Uncharacterized protein</fullName>
    </submittedName>
</protein>
<evidence type="ECO:0000256" key="1">
    <source>
        <dbReference type="SAM" id="MobiDB-lite"/>
    </source>
</evidence>
<name>Q240R8_TETTS</name>
<keyword evidence="3" id="KW-1185">Reference proteome</keyword>
<dbReference type="Proteomes" id="UP000009168">
    <property type="component" value="Unassembled WGS sequence"/>
</dbReference>
<dbReference type="EMBL" id="GG662540">
    <property type="protein sequence ID" value="EAS02346.1"/>
    <property type="molecule type" value="Genomic_DNA"/>
</dbReference>
<feature type="compositionally biased region" description="Polar residues" evidence="1">
    <location>
        <begin position="138"/>
        <end position="158"/>
    </location>
</feature>
<dbReference type="OMA" id="HYNNDSG"/>
<accession>Q240R8</accession>
<dbReference type="RefSeq" id="XP_001022591.1">
    <property type="nucleotide sequence ID" value="XM_001022591.1"/>
</dbReference>
<feature type="region of interest" description="Disordered" evidence="1">
    <location>
        <begin position="78"/>
        <end position="101"/>
    </location>
</feature>
<evidence type="ECO:0000313" key="2">
    <source>
        <dbReference type="EMBL" id="EAS02346.1"/>
    </source>
</evidence>
<gene>
    <name evidence="2" type="ORF">TTHERM_00624650</name>
</gene>
<evidence type="ECO:0000313" key="3">
    <source>
        <dbReference type="Proteomes" id="UP000009168"/>
    </source>
</evidence>
<feature type="region of interest" description="Disordered" evidence="1">
    <location>
        <begin position="115"/>
        <end position="163"/>
    </location>
</feature>
<dbReference type="KEGG" id="tet:TTHERM_00624650"/>
<dbReference type="GeneID" id="7828566"/>
<proteinExistence type="predicted"/>
<reference evidence="3" key="1">
    <citation type="journal article" date="2006" name="PLoS Biol.">
        <title>Macronuclear genome sequence of the ciliate Tetrahymena thermophila, a model eukaryote.</title>
        <authorList>
            <person name="Eisen J.A."/>
            <person name="Coyne R.S."/>
            <person name="Wu M."/>
            <person name="Wu D."/>
            <person name="Thiagarajan M."/>
            <person name="Wortman J.R."/>
            <person name="Badger J.H."/>
            <person name="Ren Q."/>
            <person name="Amedeo P."/>
            <person name="Jones K.M."/>
            <person name="Tallon L.J."/>
            <person name="Delcher A.L."/>
            <person name="Salzberg S.L."/>
            <person name="Silva J.C."/>
            <person name="Haas B.J."/>
            <person name="Majoros W.H."/>
            <person name="Farzad M."/>
            <person name="Carlton J.M."/>
            <person name="Smith R.K. Jr."/>
            <person name="Garg J."/>
            <person name="Pearlman R.E."/>
            <person name="Karrer K.M."/>
            <person name="Sun L."/>
            <person name="Manning G."/>
            <person name="Elde N.C."/>
            <person name="Turkewitz A.P."/>
            <person name="Asai D.J."/>
            <person name="Wilkes D.E."/>
            <person name="Wang Y."/>
            <person name="Cai H."/>
            <person name="Collins K."/>
            <person name="Stewart B.A."/>
            <person name="Lee S.R."/>
            <person name="Wilamowska K."/>
            <person name="Weinberg Z."/>
            <person name="Ruzzo W.L."/>
            <person name="Wloga D."/>
            <person name="Gaertig J."/>
            <person name="Frankel J."/>
            <person name="Tsao C.-C."/>
            <person name="Gorovsky M.A."/>
            <person name="Keeling P.J."/>
            <person name="Waller R.F."/>
            <person name="Patron N.J."/>
            <person name="Cherry J.M."/>
            <person name="Stover N.A."/>
            <person name="Krieger C.J."/>
            <person name="del Toro C."/>
            <person name="Ryder H.F."/>
            <person name="Williamson S.C."/>
            <person name="Barbeau R.A."/>
            <person name="Hamilton E.P."/>
            <person name="Orias E."/>
        </authorList>
    </citation>
    <scope>NUCLEOTIDE SEQUENCE [LARGE SCALE GENOMIC DNA]</scope>
    <source>
        <strain evidence="3">SB210</strain>
    </source>
</reference>
<dbReference type="AlphaFoldDB" id="Q240R8"/>
<feature type="compositionally biased region" description="Polar residues" evidence="1">
    <location>
        <begin position="81"/>
        <end position="101"/>
    </location>
</feature>
<organism evidence="2 3">
    <name type="scientific">Tetrahymena thermophila (strain SB210)</name>
    <dbReference type="NCBI Taxonomy" id="312017"/>
    <lineage>
        <taxon>Eukaryota</taxon>
        <taxon>Sar</taxon>
        <taxon>Alveolata</taxon>
        <taxon>Ciliophora</taxon>
        <taxon>Intramacronucleata</taxon>
        <taxon>Oligohymenophorea</taxon>
        <taxon>Hymenostomatida</taxon>
        <taxon>Tetrahymenina</taxon>
        <taxon>Tetrahymenidae</taxon>
        <taxon>Tetrahymena</taxon>
    </lineage>
</organism>
<dbReference type="OrthoDB" id="285963at2759"/>
<sequence length="560" mass="64403">MFNDQKDEVSFNLNSPGQDRQIQELTLDDLNDEDLKIKDQYLNNNNKIEIKNNLNIDSFDIKLNNLKNSNIPPRIQDKYTQDFSYPNNSDFQRYNPSENQPRTINFDTATFENSLDGEESESGLGFADSNKSRPPLGKQNQMKFQKQNEQQHNQFSHSQDSDFDLSDTKLRRLGIINSLKKDAQEYSNLLHNYSKQFKDTNSDSTRLSDQQTTHNAASYNLNNNSFSNNNLFSRENSRNAFDKYGYMLQREGYQQQSASFLTSNPPANPHNLNNKDIQDRMSSINNKIREAYQEFSNTKDPTGFAPTSSQNSASDPYRISINSFKNSLFSAQKENNSYNVNQHHPQSSVGALVKEDKINNLSSYNQFHNSSNYNIDNQNRMDSDAILRSALQAHHLATSGFKMSNQQQQAKPPKNNPVSNLNRVFGETSTMFNEFKKRSASINVTGEEDSRSTNKQTTLTNTVQPSTTISNEPNSYQKYMNIKKKYYDTFLPEKDKIMNNPLKLLKYKIHQRDTQTLDNCKNTLKFIDQEISQNIDPALSNSIYQKSSQQSFSATNEFKI</sequence>
<dbReference type="HOGENOM" id="CLU_487073_0_0_1"/>
<dbReference type="InParanoid" id="Q240R8"/>